<dbReference type="InterPro" id="IPR036374">
    <property type="entry name" value="OxRdtase_Mopterin-bd_sf"/>
</dbReference>
<sequence length="407" mass="43457">MSRLAERLPREDSFRSELRSPTVAARVGLWLGVCFTVCFLTGLVSHYAQNVDHPVPFPASPSWGYRVTQGLHVITGTAAVPLLLVKLWTVFPRLFARPGRGVRALAVTALERASILALVGSAVFLLVTGLMNSAQWYPWAFSFRSTHYAVAWVAIGSLVVHVAVKLPVIRAALGADVDDTTLDRPHTDMPRTDRPGTDGPGTDRPTERGGGLSRRGLLRTTWAAAGLAVLATAGSTVPLLRTVSVLAVRTGDGPQGLPVNRSAAAAQVTTDDVGDSYRLTVAHGSRTVELGREDLLAMTQHTVDLPIACVEGWSADATWTGVRVADLLALVEAPADSDLRVTSLQRAGAFGTTALQASFVEDDRTLLALQVNGETLSLDHGFPCRIIAPNRPGVLQTKWVTSLEVLA</sequence>
<dbReference type="SUPFAM" id="SSF56524">
    <property type="entry name" value="Oxidoreductase molybdopterin-binding domain"/>
    <property type="match status" value="1"/>
</dbReference>
<evidence type="ECO:0000256" key="1">
    <source>
        <dbReference type="SAM" id="MobiDB-lite"/>
    </source>
</evidence>
<feature type="domain" description="Oxidoreductase molybdopterin-binding" evidence="3">
    <location>
        <begin position="274"/>
        <end position="406"/>
    </location>
</feature>
<dbReference type="InterPro" id="IPR000572">
    <property type="entry name" value="OxRdtase_Mopterin-bd_dom"/>
</dbReference>
<feature type="compositionally biased region" description="Basic and acidic residues" evidence="1">
    <location>
        <begin position="181"/>
        <end position="196"/>
    </location>
</feature>
<name>A0ABV1NXT3_9ACTN</name>
<dbReference type="EMBL" id="JBEGDP010000007">
    <property type="protein sequence ID" value="MEQ7847326.1"/>
    <property type="molecule type" value="Genomic_DNA"/>
</dbReference>
<dbReference type="SUPFAM" id="SSF81342">
    <property type="entry name" value="Transmembrane di-heme cytochromes"/>
    <property type="match status" value="1"/>
</dbReference>
<keyword evidence="5" id="KW-1185">Reference proteome</keyword>
<organism evidence="4 5">
    <name type="scientific">Nocardioides kribbensis</name>
    <dbReference type="NCBI Taxonomy" id="305517"/>
    <lineage>
        <taxon>Bacteria</taxon>
        <taxon>Bacillati</taxon>
        <taxon>Actinomycetota</taxon>
        <taxon>Actinomycetes</taxon>
        <taxon>Propionibacteriales</taxon>
        <taxon>Nocardioidaceae</taxon>
        <taxon>Nocardioides</taxon>
    </lineage>
</organism>
<dbReference type="PANTHER" id="PTHR43032:SF2">
    <property type="entry name" value="BLL0505 PROTEIN"/>
    <property type="match status" value="1"/>
</dbReference>
<feature type="transmembrane region" description="Helical" evidence="2">
    <location>
        <begin position="69"/>
        <end position="91"/>
    </location>
</feature>
<feature type="region of interest" description="Disordered" evidence="1">
    <location>
        <begin position="180"/>
        <end position="213"/>
    </location>
</feature>
<dbReference type="PANTHER" id="PTHR43032">
    <property type="entry name" value="PROTEIN-METHIONINE-SULFOXIDE REDUCTASE"/>
    <property type="match status" value="1"/>
</dbReference>
<dbReference type="CDD" id="cd00321">
    <property type="entry name" value="SO_family_Moco"/>
    <property type="match status" value="1"/>
</dbReference>
<accession>A0ABV1NXT3</accession>
<comment type="caution">
    <text evidence="4">The sequence shown here is derived from an EMBL/GenBank/DDBJ whole genome shotgun (WGS) entry which is preliminary data.</text>
</comment>
<feature type="transmembrane region" description="Helical" evidence="2">
    <location>
        <begin position="112"/>
        <end position="134"/>
    </location>
</feature>
<proteinExistence type="predicted"/>
<evidence type="ECO:0000256" key="2">
    <source>
        <dbReference type="SAM" id="Phobius"/>
    </source>
</evidence>
<dbReference type="RefSeq" id="WP_349804393.1">
    <property type="nucleotide sequence ID" value="NZ_JBEGDP010000007.1"/>
</dbReference>
<feature type="transmembrane region" description="Helical" evidence="2">
    <location>
        <begin position="146"/>
        <end position="164"/>
    </location>
</feature>
<reference evidence="4 5" key="1">
    <citation type="submission" date="2024-02" db="EMBL/GenBank/DDBJ databases">
        <title>Full genome sequence of Nocardioides kribbensis.</title>
        <authorList>
            <person name="Poletto B.L."/>
            <person name="Silva G."/>
            <person name="Galante D."/>
            <person name="Campos K.R."/>
            <person name="Santos M.B.N."/>
            <person name="Sacchi C.T."/>
        </authorList>
    </citation>
    <scope>NUCLEOTIDE SEQUENCE [LARGE SCALE GENOMIC DNA]</scope>
    <source>
        <strain evidence="4 5">O4R</strain>
    </source>
</reference>
<keyword evidence="2" id="KW-1133">Transmembrane helix</keyword>
<evidence type="ECO:0000313" key="5">
    <source>
        <dbReference type="Proteomes" id="UP001482520"/>
    </source>
</evidence>
<dbReference type="Pfam" id="PF00174">
    <property type="entry name" value="Oxidored_molyb"/>
    <property type="match status" value="1"/>
</dbReference>
<gene>
    <name evidence="4" type="ORF">V6R90_08540</name>
</gene>
<evidence type="ECO:0000313" key="4">
    <source>
        <dbReference type="EMBL" id="MEQ7847326.1"/>
    </source>
</evidence>
<protein>
    <submittedName>
        <fullName evidence="4">Molybdopterin-dependent oxidoreductase</fullName>
    </submittedName>
</protein>
<dbReference type="Gene3D" id="3.90.420.10">
    <property type="entry name" value="Oxidoreductase, molybdopterin-binding domain"/>
    <property type="match status" value="1"/>
</dbReference>
<keyword evidence="2" id="KW-0472">Membrane</keyword>
<dbReference type="Proteomes" id="UP001482520">
    <property type="component" value="Unassembled WGS sequence"/>
</dbReference>
<evidence type="ECO:0000259" key="3">
    <source>
        <dbReference type="Pfam" id="PF00174"/>
    </source>
</evidence>
<keyword evidence="2" id="KW-0812">Transmembrane</keyword>
<feature type="transmembrane region" description="Helical" evidence="2">
    <location>
        <begin position="27"/>
        <end position="49"/>
    </location>
</feature>
<dbReference type="InterPro" id="IPR016174">
    <property type="entry name" value="Di-haem_cyt_TM"/>
</dbReference>